<dbReference type="PANTHER" id="PTHR11241:SF0">
    <property type="entry name" value="DEOXYURIDINE 5'-TRIPHOSPHATE NUCLEOTIDOHYDROLASE"/>
    <property type="match status" value="1"/>
</dbReference>
<keyword evidence="3 7" id="KW-0378">Hydrolase</keyword>
<evidence type="ECO:0000256" key="5">
    <source>
        <dbReference type="ARBA" id="ARBA00023080"/>
    </source>
</evidence>
<dbReference type="InterPro" id="IPR033704">
    <property type="entry name" value="dUTPase_trimeric"/>
</dbReference>
<dbReference type="EMBL" id="JACOPN010000007">
    <property type="protein sequence ID" value="MBC5717768.1"/>
    <property type="molecule type" value="Genomic_DNA"/>
</dbReference>
<dbReference type="GO" id="GO:0046081">
    <property type="term" value="P:dUTP catabolic process"/>
    <property type="evidence" value="ECO:0007669"/>
    <property type="project" value="InterPro"/>
</dbReference>
<proteinExistence type="inferred from homology"/>
<dbReference type="RefSeq" id="WP_186878949.1">
    <property type="nucleotide sequence ID" value="NZ_JACOPN010000007.1"/>
</dbReference>
<dbReference type="UniPathway" id="UPA00610">
    <property type="reaction ID" value="UER00666"/>
</dbReference>
<comment type="pathway">
    <text evidence="7">Pyrimidine metabolism; dUMP biosynthesis; dUMP from dCTP (dUTP route): step 2/2.</text>
</comment>
<dbReference type="HAMAP" id="MF_00116">
    <property type="entry name" value="dUTPase_bact"/>
    <property type="match status" value="1"/>
</dbReference>
<dbReference type="Proteomes" id="UP000602260">
    <property type="component" value="Unassembled WGS sequence"/>
</dbReference>
<evidence type="ECO:0000256" key="6">
    <source>
        <dbReference type="ARBA" id="ARBA00047686"/>
    </source>
</evidence>
<organism evidence="9 10">
    <name type="scientific">Flintibacter faecis</name>
    <dbReference type="NCBI Taxonomy" id="2763047"/>
    <lineage>
        <taxon>Bacteria</taxon>
        <taxon>Bacillati</taxon>
        <taxon>Bacillota</taxon>
        <taxon>Clostridia</taxon>
        <taxon>Eubacteriales</taxon>
        <taxon>Flintibacter</taxon>
    </lineage>
</organism>
<dbReference type="CDD" id="cd07557">
    <property type="entry name" value="trimeric_dUTPase"/>
    <property type="match status" value="1"/>
</dbReference>
<reference evidence="9" key="1">
    <citation type="submission" date="2020-08" db="EMBL/GenBank/DDBJ databases">
        <title>Genome public.</title>
        <authorList>
            <person name="Liu C."/>
            <person name="Sun Q."/>
        </authorList>
    </citation>
    <scope>NUCLEOTIDE SEQUENCE</scope>
    <source>
        <strain evidence="9">BX5</strain>
    </source>
</reference>
<dbReference type="SUPFAM" id="SSF51283">
    <property type="entry name" value="dUTPase-like"/>
    <property type="match status" value="1"/>
</dbReference>
<accession>A0A8J6M4U8</accession>
<comment type="catalytic activity">
    <reaction evidence="6 7">
        <text>dUTP + H2O = dUMP + diphosphate + H(+)</text>
        <dbReference type="Rhea" id="RHEA:10248"/>
        <dbReference type="ChEBI" id="CHEBI:15377"/>
        <dbReference type="ChEBI" id="CHEBI:15378"/>
        <dbReference type="ChEBI" id="CHEBI:33019"/>
        <dbReference type="ChEBI" id="CHEBI:61555"/>
        <dbReference type="ChEBI" id="CHEBI:246422"/>
        <dbReference type="EC" id="3.6.1.23"/>
    </reaction>
</comment>
<keyword evidence="10" id="KW-1185">Reference proteome</keyword>
<evidence type="ECO:0000313" key="9">
    <source>
        <dbReference type="EMBL" id="MBC5717768.1"/>
    </source>
</evidence>
<keyword evidence="4 7" id="KW-0460">Magnesium</keyword>
<dbReference type="AlphaFoldDB" id="A0A8J6M4U8"/>
<evidence type="ECO:0000256" key="4">
    <source>
        <dbReference type="ARBA" id="ARBA00022842"/>
    </source>
</evidence>
<dbReference type="InterPro" id="IPR029054">
    <property type="entry name" value="dUTPase-like"/>
</dbReference>
<evidence type="ECO:0000313" key="10">
    <source>
        <dbReference type="Proteomes" id="UP000602260"/>
    </source>
</evidence>
<gene>
    <name evidence="7 9" type="primary">dut</name>
    <name evidence="9" type="ORF">H8S55_10600</name>
</gene>
<dbReference type="Gene3D" id="2.70.40.10">
    <property type="match status" value="1"/>
</dbReference>
<dbReference type="NCBIfam" id="TIGR00576">
    <property type="entry name" value="dut"/>
    <property type="match status" value="1"/>
</dbReference>
<evidence type="ECO:0000256" key="3">
    <source>
        <dbReference type="ARBA" id="ARBA00022801"/>
    </source>
</evidence>
<evidence type="ECO:0000256" key="2">
    <source>
        <dbReference type="ARBA" id="ARBA00022723"/>
    </source>
</evidence>
<dbReference type="GO" id="GO:0004170">
    <property type="term" value="F:dUTP diphosphatase activity"/>
    <property type="evidence" value="ECO:0007669"/>
    <property type="project" value="UniProtKB-UniRule"/>
</dbReference>
<comment type="similarity">
    <text evidence="1 7">Belongs to the dUTPase family.</text>
</comment>
<feature type="binding site" evidence="7">
    <location>
        <position position="82"/>
    </location>
    <ligand>
        <name>substrate</name>
    </ligand>
</feature>
<sequence length="149" mass="15452">MKLKIKALSPKIGQEIPAPFYASAGAAAMDLHACMDDAVTIPAGERRMIPTGIAIALPSADYVALVYARSGLGVKHGVAPANCVGVIDSDYRGEIMVGLQNSGKEDYVIQPADRIAQLMIAPVIQAQVELVDQLDETARGAGGFGSTGA</sequence>
<feature type="binding site" evidence="7">
    <location>
        <begin position="69"/>
        <end position="71"/>
    </location>
    <ligand>
        <name>substrate</name>
    </ligand>
</feature>
<comment type="caution">
    <text evidence="9">The sequence shown here is derived from an EMBL/GenBank/DDBJ whole genome shotgun (WGS) entry which is preliminary data.</text>
</comment>
<keyword evidence="5 7" id="KW-0546">Nucleotide metabolism</keyword>
<dbReference type="InterPro" id="IPR036157">
    <property type="entry name" value="dUTPase-like_sf"/>
</dbReference>
<name>A0A8J6M4U8_9FIRM</name>
<protein>
    <recommendedName>
        <fullName evidence="7">Deoxyuridine 5'-triphosphate nucleotidohydrolase</fullName>
        <shortName evidence="7">dUTPase</shortName>
        <ecNumber evidence="7">3.6.1.23</ecNumber>
    </recommendedName>
    <alternativeName>
        <fullName evidence="7">dUTP pyrophosphatase</fullName>
    </alternativeName>
</protein>
<feature type="domain" description="dUTPase-like" evidence="8">
    <location>
        <begin position="15"/>
        <end position="148"/>
    </location>
</feature>
<dbReference type="FunFam" id="2.70.40.10:FF:000002">
    <property type="entry name" value="dUTP diphosphatase"/>
    <property type="match status" value="1"/>
</dbReference>
<dbReference type="NCBIfam" id="NF001862">
    <property type="entry name" value="PRK00601.1"/>
    <property type="match status" value="1"/>
</dbReference>
<comment type="caution">
    <text evidence="7">Lacks conserved residue(s) required for the propagation of feature annotation.</text>
</comment>
<dbReference type="PANTHER" id="PTHR11241">
    <property type="entry name" value="DEOXYURIDINE 5'-TRIPHOSPHATE NUCLEOTIDOHYDROLASE"/>
    <property type="match status" value="1"/>
</dbReference>
<comment type="cofactor">
    <cofactor evidence="7">
        <name>Mg(2+)</name>
        <dbReference type="ChEBI" id="CHEBI:18420"/>
    </cofactor>
</comment>
<dbReference type="GO" id="GO:0006226">
    <property type="term" value="P:dUMP biosynthetic process"/>
    <property type="evidence" value="ECO:0007669"/>
    <property type="project" value="UniProtKB-UniRule"/>
</dbReference>
<evidence type="ECO:0000256" key="1">
    <source>
        <dbReference type="ARBA" id="ARBA00006581"/>
    </source>
</evidence>
<evidence type="ECO:0000256" key="7">
    <source>
        <dbReference type="HAMAP-Rule" id="MF_00116"/>
    </source>
</evidence>
<keyword evidence="2 7" id="KW-0479">Metal-binding</keyword>
<dbReference type="EC" id="3.6.1.23" evidence="7"/>
<evidence type="ECO:0000259" key="8">
    <source>
        <dbReference type="Pfam" id="PF00692"/>
    </source>
</evidence>
<feature type="binding site" evidence="7">
    <location>
        <begin position="86"/>
        <end position="88"/>
    </location>
    <ligand>
        <name>substrate</name>
    </ligand>
</feature>
<dbReference type="Pfam" id="PF00692">
    <property type="entry name" value="dUTPase"/>
    <property type="match status" value="1"/>
</dbReference>
<dbReference type="GO" id="GO:0000287">
    <property type="term" value="F:magnesium ion binding"/>
    <property type="evidence" value="ECO:0007669"/>
    <property type="project" value="UniProtKB-UniRule"/>
</dbReference>
<comment type="function">
    <text evidence="7">This enzyme is involved in nucleotide metabolism: it produces dUMP, the immediate precursor of thymidine nucleotides and it decreases the intracellular concentration of dUTP so that uracil cannot be incorporated into DNA.</text>
</comment>
<dbReference type="InterPro" id="IPR008181">
    <property type="entry name" value="dUTPase"/>
</dbReference>